<dbReference type="EMBL" id="VTEG01000009">
    <property type="protein sequence ID" value="TYR98662.1"/>
    <property type="molecule type" value="Genomic_DNA"/>
</dbReference>
<dbReference type="Proteomes" id="UP000325182">
    <property type="component" value="Unassembled WGS sequence"/>
</dbReference>
<evidence type="ECO:0000313" key="1">
    <source>
        <dbReference type="EMBL" id="TYR98662.1"/>
    </source>
</evidence>
<evidence type="ECO:0000313" key="2">
    <source>
        <dbReference type="Proteomes" id="UP000325182"/>
    </source>
</evidence>
<dbReference type="Pfam" id="PF20310">
    <property type="entry name" value="HTH_Tnp_2"/>
    <property type="match status" value="1"/>
</dbReference>
<proteinExistence type="predicted"/>
<sequence length="75" mass="8669">MTNRQLVEIGENIMSKKTFTEKEIKQLSNNPFVKAVSAKGITYTDEFKRLFIAEKEKGKFSRQIFEEVGFDAFDA</sequence>
<gene>
    <name evidence="1" type="ORF">FZC84_13140</name>
</gene>
<dbReference type="AlphaFoldDB" id="A0A5D4MAE3"/>
<reference evidence="1 2" key="1">
    <citation type="submission" date="2019-08" db="EMBL/GenBank/DDBJ databases">
        <title>Bacillus genomes from the desert of Cuatro Cienegas, Coahuila.</title>
        <authorList>
            <person name="Olmedo-Alvarez G."/>
        </authorList>
    </citation>
    <scope>NUCLEOTIDE SEQUENCE [LARGE SCALE GENOMIC DNA]</scope>
    <source>
        <strain evidence="1 2">CH128b_4D</strain>
    </source>
</reference>
<organism evidence="1 2">
    <name type="scientific">Rossellomorea vietnamensis</name>
    <dbReference type="NCBI Taxonomy" id="218284"/>
    <lineage>
        <taxon>Bacteria</taxon>
        <taxon>Bacillati</taxon>
        <taxon>Bacillota</taxon>
        <taxon>Bacilli</taxon>
        <taxon>Bacillales</taxon>
        <taxon>Bacillaceae</taxon>
        <taxon>Rossellomorea</taxon>
    </lineage>
</organism>
<name>A0A5D4MAE3_9BACI</name>
<feature type="non-terminal residue" evidence="1">
    <location>
        <position position="75"/>
    </location>
</feature>
<protein>
    <submittedName>
        <fullName evidence="1">IS3 family transposase</fullName>
    </submittedName>
</protein>
<accession>A0A5D4MAE3</accession>
<dbReference type="InterPro" id="IPR046929">
    <property type="entry name" value="HTH_Tnp"/>
</dbReference>
<comment type="caution">
    <text evidence="1">The sequence shown here is derived from an EMBL/GenBank/DDBJ whole genome shotgun (WGS) entry which is preliminary data.</text>
</comment>